<dbReference type="GO" id="GO:0000272">
    <property type="term" value="P:polysaccharide catabolic process"/>
    <property type="evidence" value="ECO:0007669"/>
    <property type="project" value="InterPro"/>
</dbReference>
<dbReference type="InterPro" id="IPR008965">
    <property type="entry name" value="CBM2/CBM3_carb-bd_dom_sf"/>
</dbReference>
<evidence type="ECO:0000313" key="3">
    <source>
        <dbReference type="EMBL" id="AFN73762.1"/>
    </source>
</evidence>
<dbReference type="Pfam" id="PF05345">
    <property type="entry name" value="He_PIG"/>
    <property type="match status" value="1"/>
</dbReference>
<reference evidence="3 4" key="1">
    <citation type="journal article" date="2013" name="PLoS ONE">
        <title>Genomic analysis of Melioribacter roseus, facultatively anaerobic organotrophic bacterium representing a novel deep lineage within Bacteriodetes/Chlorobi group.</title>
        <authorList>
            <person name="Kadnikov V.V."/>
            <person name="Mardanov A.V."/>
            <person name="Podosokorskaya O.A."/>
            <person name="Gavrilov S.N."/>
            <person name="Kublanov I.V."/>
            <person name="Beletsky A.V."/>
            <person name="Bonch-Osmolovskaya E.A."/>
            <person name="Ravin N.V."/>
        </authorList>
    </citation>
    <scope>NUCLEOTIDE SEQUENCE [LARGE SCALE GENOMIC DNA]</scope>
    <source>
        <strain evidence="4">JCM 17771 / P3M-2</strain>
    </source>
</reference>
<dbReference type="Proteomes" id="UP000009011">
    <property type="component" value="Chromosome"/>
</dbReference>
<dbReference type="InterPro" id="IPR002126">
    <property type="entry name" value="Cadherin-like_dom"/>
</dbReference>
<evidence type="ECO:0000313" key="4">
    <source>
        <dbReference type="Proteomes" id="UP000009011"/>
    </source>
</evidence>
<dbReference type="GO" id="GO:0007156">
    <property type="term" value="P:homophilic cell adhesion via plasma membrane adhesion molecules"/>
    <property type="evidence" value="ECO:0007669"/>
    <property type="project" value="InterPro"/>
</dbReference>
<dbReference type="Gene3D" id="2.60.40.4070">
    <property type="match status" value="1"/>
</dbReference>
<dbReference type="SUPFAM" id="SSF49313">
    <property type="entry name" value="Cadherin-like"/>
    <property type="match status" value="1"/>
</dbReference>
<dbReference type="Pfam" id="PF18962">
    <property type="entry name" value="Por_Secre_tail"/>
    <property type="match status" value="1"/>
</dbReference>
<keyword evidence="4" id="KW-1185">Reference proteome</keyword>
<sequence length="571" mass="59205">MRSFKISVVKFLAVAAAMLMLGTSTFAQVSVTLPNVAGSAGIEKSGAITVGDLTGQNVLSFEFTLTYDKNVVYITGVDQAGTLVDGLGSIQVNADTANGKISVAWASGSALEGEGTLLKLNFMFRNAGTTALDFGGTFKFNAGTPAAAVTAGEAKTAAVLIQGGSVSATAGEEIMIPVLTTEITDAQNVLSYDFTATYDSDVINITGFELAGTLSEGGSASINTSTAGVVSFAFASGSKITGSGTLVYLVGTAVAGGTTEVEFTSFKFNTGNIPVAADPAVVAVADANVAPTLTLNPEGPFVVDEGQTLSIQLVGDDANSGDVLTYAGVDLPAGASVNAETGAFTWNVGYEQAGEYTLTFTVTDQGGLSANATATVTVNNVNRAPVFTAEIPDNEVIPVHNVPVAYEFIYKAEDPDGDDVQFRIVSGPGEISATGEYSWAPTPSQAGKSYVLMVEVSDGELTAVSTKTIKVSDTVVGVEEDGIPREFKLLQNFPNPFNPTTTIKYAVPKEAHVRLTVYNVLGQEIATLVNGLKSAGYHTVSFDASNLNTGMYIYKLEAGDFTSIKKMILMK</sequence>
<dbReference type="InterPro" id="IPR002102">
    <property type="entry name" value="Cohesin_dom"/>
</dbReference>
<organism evidence="3 4">
    <name type="scientific">Melioribacter roseus (strain DSM 23840 / JCM 17771 / VKM B-2668 / P3M-2)</name>
    <dbReference type="NCBI Taxonomy" id="1191523"/>
    <lineage>
        <taxon>Bacteria</taxon>
        <taxon>Pseudomonadati</taxon>
        <taxon>Ignavibacteriota</taxon>
        <taxon>Ignavibacteria</taxon>
        <taxon>Ignavibacteriales</taxon>
        <taxon>Melioribacteraceae</taxon>
        <taxon>Melioribacter</taxon>
    </lineage>
</organism>
<dbReference type="HOGENOM" id="CLU_504139_0_0_10"/>
<dbReference type="InterPro" id="IPR026444">
    <property type="entry name" value="Secre_tail"/>
</dbReference>
<evidence type="ECO:0000259" key="2">
    <source>
        <dbReference type="PROSITE" id="PS50268"/>
    </source>
</evidence>
<dbReference type="eggNOG" id="COG5276">
    <property type="taxonomic scope" value="Bacteria"/>
</dbReference>
<dbReference type="PROSITE" id="PS50268">
    <property type="entry name" value="CADHERIN_2"/>
    <property type="match status" value="1"/>
</dbReference>
<dbReference type="SUPFAM" id="SSF49384">
    <property type="entry name" value="Carbohydrate-binding domain"/>
    <property type="match status" value="2"/>
</dbReference>
<dbReference type="STRING" id="1191523.MROS_0519"/>
<keyword evidence="1" id="KW-0732">Signal</keyword>
<dbReference type="GO" id="GO:0005509">
    <property type="term" value="F:calcium ion binding"/>
    <property type="evidence" value="ECO:0007669"/>
    <property type="project" value="InterPro"/>
</dbReference>
<proteinExistence type="predicted"/>
<dbReference type="Gene3D" id="2.60.40.10">
    <property type="entry name" value="Immunoglobulins"/>
    <property type="match status" value="1"/>
</dbReference>
<dbReference type="KEGG" id="mro:MROS_0519"/>
<dbReference type="RefSeq" id="WP_014855199.1">
    <property type="nucleotide sequence ID" value="NC_018178.1"/>
</dbReference>
<dbReference type="AlphaFoldDB" id="I6YT79"/>
<dbReference type="Pfam" id="PF00963">
    <property type="entry name" value="Cohesin"/>
    <property type="match status" value="2"/>
</dbReference>
<accession>I6YT79</accession>
<dbReference type="NCBIfam" id="TIGR04183">
    <property type="entry name" value="Por_Secre_tail"/>
    <property type="match status" value="1"/>
</dbReference>
<dbReference type="GO" id="GO:0016020">
    <property type="term" value="C:membrane"/>
    <property type="evidence" value="ECO:0007669"/>
    <property type="project" value="InterPro"/>
</dbReference>
<evidence type="ECO:0000256" key="1">
    <source>
        <dbReference type="SAM" id="SignalP"/>
    </source>
</evidence>
<dbReference type="PATRIC" id="fig|1191523.3.peg.542"/>
<gene>
    <name evidence="3" type="ordered locus">MROS_0519</name>
</gene>
<dbReference type="InterPro" id="IPR013783">
    <property type="entry name" value="Ig-like_fold"/>
</dbReference>
<name>I6YT79_MELRP</name>
<dbReference type="Gene3D" id="2.60.40.680">
    <property type="match status" value="2"/>
</dbReference>
<dbReference type="OrthoDB" id="629570at2"/>
<dbReference type="CDD" id="cd08547">
    <property type="entry name" value="Type_II_cohesin"/>
    <property type="match status" value="2"/>
</dbReference>
<protein>
    <submittedName>
        <fullName evidence="3">Putative FG-GAP repeat protein</fullName>
    </submittedName>
</protein>
<feature type="signal peptide" evidence="1">
    <location>
        <begin position="1"/>
        <end position="27"/>
    </location>
</feature>
<dbReference type="InterPro" id="IPR015919">
    <property type="entry name" value="Cadherin-like_sf"/>
</dbReference>
<dbReference type="CDD" id="cd11304">
    <property type="entry name" value="Cadherin_repeat"/>
    <property type="match status" value="1"/>
</dbReference>
<dbReference type="eggNOG" id="COG4447">
    <property type="taxonomic scope" value="Bacteria"/>
</dbReference>
<dbReference type="GO" id="GO:0030246">
    <property type="term" value="F:carbohydrate binding"/>
    <property type="evidence" value="ECO:0007669"/>
    <property type="project" value="InterPro"/>
</dbReference>
<feature type="domain" description="Cadherin" evidence="2">
    <location>
        <begin position="348"/>
        <end position="387"/>
    </location>
</feature>
<dbReference type="EMBL" id="CP003557">
    <property type="protein sequence ID" value="AFN73762.1"/>
    <property type="molecule type" value="Genomic_DNA"/>
</dbReference>
<feature type="chain" id="PRO_5003707038" evidence="1">
    <location>
        <begin position="28"/>
        <end position="571"/>
    </location>
</feature>